<dbReference type="Proteomes" id="UP000000851">
    <property type="component" value="Chromosome"/>
</dbReference>
<evidence type="ECO:0000256" key="1">
    <source>
        <dbReference type="SAM" id="Coils"/>
    </source>
</evidence>
<dbReference type="EMBL" id="CP001700">
    <property type="protein sequence ID" value="ACU71079.1"/>
    <property type="molecule type" value="Genomic_DNA"/>
</dbReference>
<dbReference type="eggNOG" id="ENOG50335I8">
    <property type="taxonomic scope" value="Bacteria"/>
</dbReference>
<dbReference type="HOGENOM" id="CLU_623904_0_0_11"/>
<dbReference type="AlphaFoldDB" id="C7QHQ4"/>
<name>C7QHQ4_CATAD</name>
<sequence>MWTRQAIDAAIERRAQERSGVSAGLLELDDHPGRRLLDGAKLSGATAQAWERASAELAGLWTVFEAYQQVLDRVAAMRGGPKTRLGDRELAAMADLLTGRSVALPRQAVPFERRGLLDPASTQDLLTLDEAVQSMTRIYDVVKKVAVDAENAWNRLLEPLDDLQAKARAARATADGVGGGGGGGGADPVFDRLAGIEVQTADLRRRALSDPLGLVAGGSGTPAHVTRLLADLAGVQSELDQALTARTEFDRRLAGVQDVIVLIAQAEAEAERVRAEVREKIAAPKLPLASAAAAHLRGKVADLQRERSGQSWTLLGRNLSALEKNSRVILENAQKRVGQIRAPLDRRDELRGLLEAYRARAARHRVAETPALSAAHALARDLLWSAPCDLAGAEAAVHHYRAAVGAALPSMS</sequence>
<keyword evidence="1" id="KW-0175">Coiled coil</keyword>
<gene>
    <name evidence="2" type="ordered locus">Caci_2160</name>
</gene>
<dbReference type="KEGG" id="cai:Caci_2160"/>
<evidence type="ECO:0000313" key="3">
    <source>
        <dbReference type="Proteomes" id="UP000000851"/>
    </source>
</evidence>
<protein>
    <submittedName>
        <fullName evidence="2">Uncharacterized protein</fullName>
    </submittedName>
</protein>
<keyword evidence="3" id="KW-1185">Reference proteome</keyword>
<organism evidence="2 3">
    <name type="scientific">Catenulispora acidiphila (strain DSM 44928 / JCM 14897 / NBRC 102108 / NRRL B-24433 / ID139908)</name>
    <dbReference type="NCBI Taxonomy" id="479433"/>
    <lineage>
        <taxon>Bacteria</taxon>
        <taxon>Bacillati</taxon>
        <taxon>Actinomycetota</taxon>
        <taxon>Actinomycetes</taxon>
        <taxon>Catenulisporales</taxon>
        <taxon>Catenulisporaceae</taxon>
        <taxon>Catenulispora</taxon>
    </lineage>
</organism>
<evidence type="ECO:0000313" key="2">
    <source>
        <dbReference type="EMBL" id="ACU71079.1"/>
    </source>
</evidence>
<dbReference type="STRING" id="479433.Caci_2160"/>
<reference evidence="2 3" key="1">
    <citation type="journal article" date="2009" name="Stand. Genomic Sci.">
        <title>Complete genome sequence of Catenulispora acidiphila type strain (ID 139908).</title>
        <authorList>
            <person name="Copeland A."/>
            <person name="Lapidus A."/>
            <person name="Glavina Del Rio T."/>
            <person name="Nolan M."/>
            <person name="Lucas S."/>
            <person name="Chen F."/>
            <person name="Tice H."/>
            <person name="Cheng J.F."/>
            <person name="Bruce D."/>
            <person name="Goodwin L."/>
            <person name="Pitluck S."/>
            <person name="Mikhailova N."/>
            <person name="Pati A."/>
            <person name="Ivanova N."/>
            <person name="Mavromatis K."/>
            <person name="Chen A."/>
            <person name="Palaniappan K."/>
            <person name="Chain P."/>
            <person name="Land M."/>
            <person name="Hauser L."/>
            <person name="Chang Y.J."/>
            <person name="Jeffries C.D."/>
            <person name="Chertkov O."/>
            <person name="Brettin T."/>
            <person name="Detter J.C."/>
            <person name="Han C."/>
            <person name="Ali Z."/>
            <person name="Tindall B.J."/>
            <person name="Goker M."/>
            <person name="Bristow J."/>
            <person name="Eisen J.A."/>
            <person name="Markowitz V."/>
            <person name="Hugenholtz P."/>
            <person name="Kyrpides N.C."/>
            <person name="Klenk H.P."/>
        </authorList>
    </citation>
    <scope>NUCLEOTIDE SEQUENCE [LARGE SCALE GENOMIC DNA]</scope>
    <source>
        <strain evidence="3">DSM 44928 / JCM 14897 / NBRC 102108 / NRRL B-24433 / ID139908</strain>
    </source>
</reference>
<dbReference type="InParanoid" id="C7QHQ4"/>
<accession>C7QHQ4</accession>
<proteinExistence type="predicted"/>
<feature type="coiled-coil region" evidence="1">
    <location>
        <begin position="256"/>
        <end position="283"/>
    </location>
</feature>